<proteinExistence type="predicted"/>
<reference evidence="2 3" key="1">
    <citation type="journal article" date="2018" name="Front. Plant Sci.">
        <title>Red Clover (Trifolium pratense) and Zigzag Clover (T. medium) - A Picture of Genomic Similarities and Differences.</title>
        <authorList>
            <person name="Dluhosova J."/>
            <person name="Istvanek J."/>
            <person name="Nedelnik J."/>
            <person name="Repkova J."/>
        </authorList>
    </citation>
    <scope>NUCLEOTIDE SEQUENCE [LARGE SCALE GENOMIC DNA]</scope>
    <source>
        <strain evidence="3">cv. 10/8</strain>
        <tissue evidence="2">Leaf</tissue>
    </source>
</reference>
<comment type="caution">
    <text evidence="2">The sequence shown here is derived from an EMBL/GenBank/DDBJ whole genome shotgun (WGS) entry which is preliminary data.</text>
</comment>
<dbReference type="Proteomes" id="UP000265520">
    <property type="component" value="Unassembled WGS sequence"/>
</dbReference>
<evidence type="ECO:0000256" key="1">
    <source>
        <dbReference type="SAM" id="MobiDB-lite"/>
    </source>
</evidence>
<dbReference type="EMBL" id="LXQA010839256">
    <property type="protein sequence ID" value="MCI73484.1"/>
    <property type="molecule type" value="Genomic_DNA"/>
</dbReference>
<organism evidence="2 3">
    <name type="scientific">Trifolium medium</name>
    <dbReference type="NCBI Taxonomy" id="97028"/>
    <lineage>
        <taxon>Eukaryota</taxon>
        <taxon>Viridiplantae</taxon>
        <taxon>Streptophyta</taxon>
        <taxon>Embryophyta</taxon>
        <taxon>Tracheophyta</taxon>
        <taxon>Spermatophyta</taxon>
        <taxon>Magnoliopsida</taxon>
        <taxon>eudicotyledons</taxon>
        <taxon>Gunneridae</taxon>
        <taxon>Pentapetalae</taxon>
        <taxon>rosids</taxon>
        <taxon>fabids</taxon>
        <taxon>Fabales</taxon>
        <taxon>Fabaceae</taxon>
        <taxon>Papilionoideae</taxon>
        <taxon>50 kb inversion clade</taxon>
        <taxon>NPAAA clade</taxon>
        <taxon>Hologalegina</taxon>
        <taxon>IRL clade</taxon>
        <taxon>Trifolieae</taxon>
        <taxon>Trifolium</taxon>
    </lineage>
</organism>
<evidence type="ECO:0000313" key="2">
    <source>
        <dbReference type="EMBL" id="MCI73484.1"/>
    </source>
</evidence>
<name>A0A392ULH1_9FABA</name>
<dbReference type="AlphaFoldDB" id="A0A392ULH1"/>
<evidence type="ECO:0000313" key="3">
    <source>
        <dbReference type="Proteomes" id="UP000265520"/>
    </source>
</evidence>
<accession>A0A392ULH1</accession>
<keyword evidence="3" id="KW-1185">Reference proteome</keyword>
<feature type="region of interest" description="Disordered" evidence="1">
    <location>
        <begin position="19"/>
        <end position="46"/>
    </location>
</feature>
<sequence length="46" mass="5285">RAASDRSQWVPIHWREMASTGDELAQRRHRSLSDEHQKKVAATNNG</sequence>
<protein>
    <submittedName>
        <fullName evidence="2">Uncharacterized protein</fullName>
    </submittedName>
</protein>
<feature type="non-terminal residue" evidence="2">
    <location>
        <position position="1"/>
    </location>
</feature>